<evidence type="ECO:0000256" key="1">
    <source>
        <dbReference type="ARBA" id="ARBA00004167"/>
    </source>
</evidence>
<dbReference type="PANTHER" id="PTHR14409">
    <property type="entry name" value="MANNOSIDASE, BETA A, LYSOSOMAL-LIKE, MANBAL PROTEIN"/>
    <property type="match status" value="1"/>
</dbReference>
<keyword evidence="4 7" id="KW-1133">Transmembrane helix</keyword>
<evidence type="ECO:0000256" key="7">
    <source>
        <dbReference type="SAM" id="Phobius"/>
    </source>
</evidence>
<evidence type="ECO:0000256" key="6">
    <source>
        <dbReference type="SAM" id="MobiDB-lite"/>
    </source>
</evidence>
<sequence length="88" mass="9790">MSTENLGVAASLDKYGEEDLFSMLVRYGLFVGAIFQFVCISAAVLMSGNESLDANEDEGRGLIDEPTPNSANARRLHKIRKLEKKKRR</sequence>
<proteinExistence type="inferred from homology"/>
<keyword evidence="3 7" id="KW-0812">Transmembrane</keyword>
<feature type="transmembrane region" description="Helical" evidence="7">
    <location>
        <begin position="24"/>
        <end position="45"/>
    </location>
</feature>
<dbReference type="GeneID" id="117567687"/>
<reference evidence="9" key="1">
    <citation type="submission" date="2025-08" db="UniProtKB">
        <authorList>
            <consortium name="RefSeq"/>
        </authorList>
    </citation>
    <scope>IDENTIFICATION</scope>
    <source>
        <strain evidence="9">15112-1751.03</strain>
        <tissue evidence="9">Whole Adult</tissue>
    </source>
</reference>
<dbReference type="RefSeq" id="XP_034103702.1">
    <property type="nucleotide sequence ID" value="XM_034247811.2"/>
</dbReference>
<accession>A0A6P8Y4U9</accession>
<dbReference type="GO" id="GO:0016020">
    <property type="term" value="C:membrane"/>
    <property type="evidence" value="ECO:0007669"/>
    <property type="project" value="UniProtKB-SubCell"/>
</dbReference>
<evidence type="ECO:0000313" key="9">
    <source>
        <dbReference type="RefSeq" id="XP_034103702.1"/>
    </source>
</evidence>
<dbReference type="AlphaFoldDB" id="A0A6P8Y4U9"/>
<protein>
    <submittedName>
        <fullName evidence="9">Protein anon-73B1</fullName>
    </submittedName>
</protein>
<evidence type="ECO:0000256" key="2">
    <source>
        <dbReference type="ARBA" id="ARBA00006839"/>
    </source>
</evidence>
<evidence type="ECO:0000256" key="5">
    <source>
        <dbReference type="ARBA" id="ARBA00023136"/>
    </source>
</evidence>
<keyword evidence="8" id="KW-1185">Reference proteome</keyword>
<dbReference type="OrthoDB" id="10040809at2759"/>
<organism evidence="8 9">
    <name type="scientific">Drosophila albomicans</name>
    <name type="common">Fruit fly</name>
    <dbReference type="NCBI Taxonomy" id="7291"/>
    <lineage>
        <taxon>Eukaryota</taxon>
        <taxon>Metazoa</taxon>
        <taxon>Ecdysozoa</taxon>
        <taxon>Arthropoda</taxon>
        <taxon>Hexapoda</taxon>
        <taxon>Insecta</taxon>
        <taxon>Pterygota</taxon>
        <taxon>Neoptera</taxon>
        <taxon>Endopterygota</taxon>
        <taxon>Diptera</taxon>
        <taxon>Brachycera</taxon>
        <taxon>Muscomorpha</taxon>
        <taxon>Ephydroidea</taxon>
        <taxon>Drosophilidae</taxon>
        <taxon>Drosophila</taxon>
    </lineage>
</organism>
<evidence type="ECO:0000256" key="3">
    <source>
        <dbReference type="ARBA" id="ARBA00022692"/>
    </source>
</evidence>
<evidence type="ECO:0000313" key="8">
    <source>
        <dbReference type="Proteomes" id="UP000515160"/>
    </source>
</evidence>
<keyword evidence="5 7" id="KW-0472">Membrane</keyword>
<dbReference type="InterPro" id="IPR009621">
    <property type="entry name" value="UPF0239"/>
</dbReference>
<name>A0A6P8Y4U9_DROAB</name>
<dbReference type="Pfam" id="PF06783">
    <property type="entry name" value="UPF0239"/>
    <property type="match status" value="1"/>
</dbReference>
<feature type="compositionally biased region" description="Basic residues" evidence="6">
    <location>
        <begin position="74"/>
        <end position="88"/>
    </location>
</feature>
<evidence type="ECO:0000256" key="4">
    <source>
        <dbReference type="ARBA" id="ARBA00022989"/>
    </source>
</evidence>
<comment type="subcellular location">
    <subcellularLocation>
        <location evidence="1">Membrane</location>
        <topology evidence="1">Single-pass membrane protein</topology>
    </subcellularLocation>
</comment>
<comment type="similarity">
    <text evidence="2">Belongs to the UPF0239 family.</text>
</comment>
<dbReference type="PANTHER" id="PTHR14409:SF0">
    <property type="entry name" value="PROTEIN MANBAL"/>
    <property type="match status" value="1"/>
</dbReference>
<dbReference type="Proteomes" id="UP000515160">
    <property type="component" value="Chromosome 3"/>
</dbReference>
<gene>
    <name evidence="9" type="primary">LOC117567687</name>
</gene>
<feature type="region of interest" description="Disordered" evidence="6">
    <location>
        <begin position="54"/>
        <end position="88"/>
    </location>
</feature>